<feature type="chain" id="PRO_5009643892" description="Leucine-rich repeat domain-containing protein" evidence="4">
    <location>
        <begin position="18"/>
        <end position="320"/>
    </location>
</feature>
<keyword evidence="6" id="KW-1185">Reference proteome</keyword>
<keyword evidence="2" id="KW-0677">Repeat</keyword>
<evidence type="ECO:0000313" key="5">
    <source>
        <dbReference type="EMBL" id="OIV43639.1"/>
    </source>
</evidence>
<organism evidence="5 6">
    <name type="scientific">Flavobacterium johnsoniae</name>
    <name type="common">Cytophaga johnsonae</name>
    <dbReference type="NCBI Taxonomy" id="986"/>
    <lineage>
        <taxon>Bacteria</taxon>
        <taxon>Pseudomonadati</taxon>
        <taxon>Bacteroidota</taxon>
        <taxon>Flavobacteriia</taxon>
        <taxon>Flavobacteriales</taxon>
        <taxon>Flavobacteriaceae</taxon>
        <taxon>Flavobacterium</taxon>
    </lineage>
</organism>
<dbReference type="RefSeq" id="WP_071634582.1">
    <property type="nucleotide sequence ID" value="NZ_MLFK01000001.1"/>
</dbReference>
<dbReference type="InterPro" id="IPR052574">
    <property type="entry name" value="CDIRP"/>
</dbReference>
<dbReference type="EMBL" id="MLFK01000001">
    <property type="protein sequence ID" value="OIV43639.1"/>
    <property type="molecule type" value="Genomic_DNA"/>
</dbReference>
<evidence type="ECO:0008006" key="7">
    <source>
        <dbReference type="Google" id="ProtNLM"/>
    </source>
</evidence>
<evidence type="ECO:0000313" key="6">
    <source>
        <dbReference type="Proteomes" id="UP000182826"/>
    </source>
</evidence>
<dbReference type="Proteomes" id="UP000182826">
    <property type="component" value="Unassembled WGS sequence"/>
</dbReference>
<dbReference type="PANTHER" id="PTHR47566">
    <property type="match status" value="1"/>
</dbReference>
<gene>
    <name evidence="5" type="ORF">BKM63_00070</name>
</gene>
<accession>A0A1J7BYD1</accession>
<evidence type="ECO:0000256" key="1">
    <source>
        <dbReference type="ARBA" id="ARBA00022614"/>
    </source>
</evidence>
<dbReference type="OrthoDB" id="1331816at2"/>
<dbReference type="AlphaFoldDB" id="A0A1J7BYD1"/>
<reference evidence="5 6" key="1">
    <citation type="submission" date="2016-10" db="EMBL/GenBank/DDBJ databases">
        <title>Draft Genome Sequence of Rhizobacteria Flavobacterium johnsoniae CI04.</title>
        <authorList>
            <person name="Bravo J.I."/>
            <person name="Lozano G.L."/>
            <person name="Handelsman J."/>
        </authorList>
    </citation>
    <scope>NUCLEOTIDE SEQUENCE [LARGE SCALE GENOMIC DNA]</scope>
    <source>
        <strain evidence="5 6">CI04</strain>
    </source>
</reference>
<keyword evidence="1" id="KW-0433">Leucine-rich repeat</keyword>
<sequence>MKKILMLALALNLAACSNDNSESTSNEFSKEKESTFNPDPTPSDYAKAKYASFIENQKELADNGTKKTAAVWVNTYVPNANFRARLISIGAGQEDANPSDSNIDIDKSRGGLFLDNAGITDLTGIQAFTSLVQLIVSNNQLTTLNVSALTNLTWIECQNNQLATLNLSANTKLYQVWCQNNGMTNLTLPASTTTLWGVWCYGNQLATLNLNGNNKITDLFCQTNLLTTLTLAPLTELKQTNVSANKWTSLNYDANSKLTMLWITNCSLLTDISIKNGNNAAITNQSFQSNIKSPKIHVDAAFLPNANTLWPNKGTSTYIL</sequence>
<dbReference type="PANTHER" id="PTHR47566:SF1">
    <property type="entry name" value="PROTEIN NUD1"/>
    <property type="match status" value="1"/>
</dbReference>
<dbReference type="SUPFAM" id="SSF52058">
    <property type="entry name" value="L domain-like"/>
    <property type="match status" value="1"/>
</dbReference>
<dbReference type="GO" id="GO:0035591">
    <property type="term" value="F:signaling adaptor activity"/>
    <property type="evidence" value="ECO:0007669"/>
    <property type="project" value="TreeGrafter"/>
</dbReference>
<comment type="caution">
    <text evidence="5">The sequence shown here is derived from an EMBL/GenBank/DDBJ whole genome shotgun (WGS) entry which is preliminary data.</text>
</comment>
<dbReference type="Gene3D" id="3.80.10.10">
    <property type="entry name" value="Ribonuclease Inhibitor"/>
    <property type="match status" value="1"/>
</dbReference>
<feature type="region of interest" description="Disordered" evidence="3">
    <location>
        <begin position="19"/>
        <end position="43"/>
    </location>
</feature>
<feature type="signal peptide" evidence="4">
    <location>
        <begin position="1"/>
        <end position="17"/>
    </location>
</feature>
<name>A0A1J7BYD1_FLAJO</name>
<evidence type="ECO:0000256" key="2">
    <source>
        <dbReference type="ARBA" id="ARBA00022737"/>
    </source>
</evidence>
<evidence type="ECO:0000256" key="4">
    <source>
        <dbReference type="SAM" id="SignalP"/>
    </source>
</evidence>
<keyword evidence="4" id="KW-0732">Signal</keyword>
<protein>
    <recommendedName>
        <fullName evidence="7">Leucine-rich repeat domain-containing protein</fullName>
    </recommendedName>
</protein>
<evidence type="ECO:0000256" key="3">
    <source>
        <dbReference type="SAM" id="MobiDB-lite"/>
    </source>
</evidence>
<proteinExistence type="predicted"/>
<dbReference type="InterPro" id="IPR032675">
    <property type="entry name" value="LRR_dom_sf"/>
</dbReference>